<dbReference type="PANTHER" id="PTHR30146:SF138">
    <property type="entry name" value="TRANSCRIPTIONAL REGULATORY PROTEIN"/>
    <property type="match status" value="1"/>
</dbReference>
<keyword evidence="3" id="KW-0804">Transcription</keyword>
<dbReference type="EMBL" id="LPVY01000005">
    <property type="protein sequence ID" value="KZB66703.1"/>
    <property type="molecule type" value="Genomic_DNA"/>
</dbReference>
<dbReference type="Proteomes" id="UP000076335">
    <property type="component" value="Unassembled WGS sequence"/>
</dbReference>
<name>A0A154L834_9PROT</name>
<dbReference type="InterPro" id="IPR028082">
    <property type="entry name" value="Peripla_BP_I"/>
</dbReference>
<evidence type="ECO:0000313" key="5">
    <source>
        <dbReference type="EMBL" id="KZB66703.1"/>
    </source>
</evidence>
<evidence type="ECO:0000259" key="4">
    <source>
        <dbReference type="PROSITE" id="PS50932"/>
    </source>
</evidence>
<reference evidence="5 6" key="1">
    <citation type="submission" date="2015-12" db="EMBL/GenBank/DDBJ databases">
        <title>Genome sequence of Thalassospira lucentensis MCCC 1A02072.</title>
        <authorList>
            <person name="Lu L."/>
            <person name="Lai Q."/>
            <person name="Shao Z."/>
            <person name="Qian P."/>
        </authorList>
    </citation>
    <scope>NUCLEOTIDE SEQUENCE [LARGE SCALE GENOMIC DNA]</scope>
    <source>
        <strain evidence="5 6">MCCC 1A02072</strain>
    </source>
</reference>
<dbReference type="InterPro" id="IPR010982">
    <property type="entry name" value="Lambda_DNA-bd_dom_sf"/>
</dbReference>
<dbReference type="GO" id="GO:0003700">
    <property type="term" value="F:DNA-binding transcription factor activity"/>
    <property type="evidence" value="ECO:0007669"/>
    <property type="project" value="TreeGrafter"/>
</dbReference>
<dbReference type="SUPFAM" id="SSF53822">
    <property type="entry name" value="Periplasmic binding protein-like I"/>
    <property type="match status" value="1"/>
</dbReference>
<proteinExistence type="predicted"/>
<dbReference type="InterPro" id="IPR000843">
    <property type="entry name" value="HTH_LacI"/>
</dbReference>
<evidence type="ECO:0000313" key="6">
    <source>
        <dbReference type="Proteomes" id="UP000076335"/>
    </source>
</evidence>
<dbReference type="SMART" id="SM00354">
    <property type="entry name" value="HTH_LACI"/>
    <property type="match status" value="1"/>
</dbReference>
<organism evidence="5 6">
    <name type="scientific">Thalassospira lucentensis</name>
    <dbReference type="NCBI Taxonomy" id="168935"/>
    <lineage>
        <taxon>Bacteria</taxon>
        <taxon>Pseudomonadati</taxon>
        <taxon>Pseudomonadota</taxon>
        <taxon>Alphaproteobacteria</taxon>
        <taxon>Rhodospirillales</taxon>
        <taxon>Thalassospiraceae</taxon>
        <taxon>Thalassospira</taxon>
    </lineage>
</organism>
<dbReference type="InterPro" id="IPR046335">
    <property type="entry name" value="LacI/GalR-like_sensor"/>
</dbReference>
<dbReference type="PROSITE" id="PS50932">
    <property type="entry name" value="HTH_LACI_2"/>
    <property type="match status" value="1"/>
</dbReference>
<dbReference type="Gene3D" id="3.40.50.2300">
    <property type="match status" value="2"/>
</dbReference>
<dbReference type="Pfam" id="PF00356">
    <property type="entry name" value="LacI"/>
    <property type="match status" value="1"/>
</dbReference>
<dbReference type="Gene3D" id="1.10.260.40">
    <property type="entry name" value="lambda repressor-like DNA-binding domains"/>
    <property type="match status" value="1"/>
</dbReference>
<keyword evidence="1" id="KW-0805">Transcription regulation</keyword>
<evidence type="ECO:0000256" key="2">
    <source>
        <dbReference type="ARBA" id="ARBA00023125"/>
    </source>
</evidence>
<protein>
    <submittedName>
        <fullName evidence="5">LacI family transcriptional regulator</fullName>
    </submittedName>
</protein>
<evidence type="ECO:0000256" key="1">
    <source>
        <dbReference type="ARBA" id="ARBA00023015"/>
    </source>
</evidence>
<dbReference type="RefSeq" id="WP_062949938.1">
    <property type="nucleotide sequence ID" value="NZ_LPVY01000005.1"/>
</dbReference>
<dbReference type="OrthoDB" id="7170131at2"/>
<sequence length="346" mass="38433">MSATRPNLRTIADRLGLSVTTVSRALKDGPEVKPDTVARVKAAATEIGYHPDARGVMLRTGKTMQVCSILYSPEVGDYGDPGFLAQVESLAKGLEADHYSLVVLAQTSSEDPLEPVRRVHTQHMADAVVFSRTTLQDSRAKYCLQHDFPFVSFGRTELLTPHAFVDHDDEQAAYDAVKRLIDDGHRKIGMIDPPEDLTFFGYRKRGARRAMIEAGLDPESLIWMTSDVSVRAAREATIRLFANQRDATAVVCASQMTMIGALEALLELGMDTIRDGIGIVGFGGMPFRMLSRQKLAYYYQPQRKVGKVLSEHLHDLMTGTPAEELQTLLPYRRIDDLAAFREGEDF</sequence>
<dbReference type="SUPFAM" id="SSF47413">
    <property type="entry name" value="lambda repressor-like DNA-binding domains"/>
    <property type="match status" value="1"/>
</dbReference>
<accession>A0A154L834</accession>
<keyword evidence="2" id="KW-0238">DNA-binding</keyword>
<evidence type="ECO:0000256" key="3">
    <source>
        <dbReference type="ARBA" id="ARBA00023163"/>
    </source>
</evidence>
<dbReference type="GO" id="GO:0000976">
    <property type="term" value="F:transcription cis-regulatory region binding"/>
    <property type="evidence" value="ECO:0007669"/>
    <property type="project" value="TreeGrafter"/>
</dbReference>
<dbReference type="Pfam" id="PF13377">
    <property type="entry name" value="Peripla_BP_3"/>
    <property type="match status" value="1"/>
</dbReference>
<dbReference type="CDD" id="cd01392">
    <property type="entry name" value="HTH_LacI"/>
    <property type="match status" value="1"/>
</dbReference>
<dbReference type="AlphaFoldDB" id="A0A154L834"/>
<gene>
    <name evidence="5" type="ORF">AUP42_14280</name>
</gene>
<dbReference type="PANTHER" id="PTHR30146">
    <property type="entry name" value="LACI-RELATED TRANSCRIPTIONAL REPRESSOR"/>
    <property type="match status" value="1"/>
</dbReference>
<feature type="domain" description="HTH lacI-type" evidence="4">
    <location>
        <begin position="6"/>
        <end position="60"/>
    </location>
</feature>
<comment type="caution">
    <text evidence="5">The sequence shown here is derived from an EMBL/GenBank/DDBJ whole genome shotgun (WGS) entry which is preliminary data.</text>
</comment>